<accession>M6ZFU7</accession>
<protein>
    <submittedName>
        <fullName evidence="1">Uncharacterized protein</fullName>
    </submittedName>
</protein>
<reference evidence="1 2" key="1">
    <citation type="submission" date="2013-01" db="EMBL/GenBank/DDBJ databases">
        <authorList>
            <person name="Harkins D.M."/>
            <person name="Durkin A.S."/>
            <person name="Brinkac L.M."/>
            <person name="Haft D.H."/>
            <person name="Selengut J.D."/>
            <person name="Sanka R."/>
            <person name="DePew J."/>
            <person name="Purushe J."/>
            <person name="Picardeau M."/>
            <person name="Werts C."/>
            <person name="Goarant C."/>
            <person name="Vinetz J.M."/>
            <person name="Sutton G.G."/>
            <person name="Nierman W.C."/>
            <person name="Fouts D.E."/>
        </authorList>
    </citation>
    <scope>NUCLEOTIDE SEQUENCE [LARGE SCALE GENOMIC DNA]</scope>
    <source>
        <strain evidence="1 2">200701872</strain>
    </source>
</reference>
<evidence type="ECO:0000313" key="2">
    <source>
        <dbReference type="Proteomes" id="UP000012117"/>
    </source>
</evidence>
<proteinExistence type="predicted"/>
<sequence>MLNLKKPKKFLKEEIKSKSGWSPFENFEFPGSIEAVFFLGKQMK</sequence>
<gene>
    <name evidence="1" type="ORF">LEP1GSC124_2735</name>
</gene>
<dbReference type="GO" id="GO:0016810">
    <property type="term" value="F:hydrolase activity, acting on carbon-nitrogen (but not peptide) bonds"/>
    <property type="evidence" value="ECO:0007669"/>
    <property type="project" value="InterPro"/>
</dbReference>
<name>M6ZFU7_LEPIR</name>
<organism evidence="1 2">
    <name type="scientific">Leptospira interrogans serovar Pyrogenes str. 200701872</name>
    <dbReference type="NCBI Taxonomy" id="1193029"/>
    <lineage>
        <taxon>Bacteria</taxon>
        <taxon>Pseudomonadati</taxon>
        <taxon>Spirochaetota</taxon>
        <taxon>Spirochaetia</taxon>
        <taxon>Leptospirales</taxon>
        <taxon>Leptospiraceae</taxon>
        <taxon>Leptospira</taxon>
    </lineage>
</organism>
<dbReference type="AlphaFoldDB" id="M6ZFU7"/>
<dbReference type="Proteomes" id="UP000012117">
    <property type="component" value="Unassembled WGS sequence"/>
</dbReference>
<evidence type="ECO:0000313" key="1">
    <source>
        <dbReference type="EMBL" id="EMP05358.1"/>
    </source>
</evidence>
<dbReference type="EMBL" id="AKWN02000446">
    <property type="protein sequence ID" value="EMP05358.1"/>
    <property type="molecule type" value="Genomic_DNA"/>
</dbReference>
<dbReference type="SUPFAM" id="SSF51338">
    <property type="entry name" value="Composite domain of metallo-dependent hydrolases"/>
    <property type="match status" value="1"/>
</dbReference>
<dbReference type="InterPro" id="IPR011059">
    <property type="entry name" value="Metal-dep_hydrolase_composite"/>
</dbReference>
<comment type="caution">
    <text evidence="1">The sequence shown here is derived from an EMBL/GenBank/DDBJ whole genome shotgun (WGS) entry which is preliminary data.</text>
</comment>
<dbReference type="BioCyc" id="LINT1193029:G11R4-2040-MONOMER"/>